<reference evidence="3" key="2">
    <citation type="submission" date="2015-02" db="UniProtKB">
        <authorList>
            <consortium name="EnsemblMetazoa"/>
        </authorList>
    </citation>
    <scope>IDENTIFICATION</scope>
</reference>
<dbReference type="OMA" id="FYPELYG"/>
<sequence>MKKSKGPEKSAQEEAASNEHFMKYILLDPEYSKEAEDTNPHTDKPHECTDEQDQAGQFFHDHEDINDLFDISPQFAAKNKIETQSDDQPTVCKIFADTSSTQSYEGETVFDNLTQNVPREPSPSIVSPGGDDPFSASIRASEFDRRHDAWIASQETKKALKTVAATTEGNFFPNREQLTNLGIVLEEDLVDPIRQLMTFHLGQESTARRVTLTANDVPQDLSGLKLLLENKCYHAAVNLTGRLLVLLGQGVAKASPTKITPQIIQIWFVRIALLVKLRQFAIAEVEAAPFSTCDQPDLFYEFYPDIYGPRKGSMVPFAFRVLLSELRLHLGHFSEALDRLYSILTTVEEILSNLKAGFREDGTDLEMAEKDRKDSVMLWEERKTKVSFSVLNCLLAMKDYNAAVTVGHSLVNDDPQCPHLKSLLGRIFLQLGDVNGAKENFNQAIKLMGSSRKDKTNELVNSGLIAVAQSEFENAYSKFKEAVELDPGNPLIINNMGVCLLYMGRLKDALKILEGPIHQKPTQFLHEGILFNVCTLYELESSRSTERKQAMLNMVGTHCSDAFNATCLKLPLPT</sequence>
<proteinExistence type="predicted"/>
<dbReference type="Pfam" id="PF14559">
    <property type="entry name" value="TPR_19"/>
    <property type="match status" value="1"/>
</dbReference>
<dbReference type="Pfam" id="PF13181">
    <property type="entry name" value="TPR_8"/>
    <property type="match status" value="1"/>
</dbReference>
<feature type="repeat" description="TPR" evidence="1">
    <location>
        <begin position="418"/>
        <end position="451"/>
    </location>
</feature>
<evidence type="ECO:0000313" key="3">
    <source>
        <dbReference type="EnsemblMetazoa" id="SMAR006918-PA"/>
    </source>
</evidence>
<dbReference type="PANTHER" id="PTHR21581">
    <property type="entry name" value="D-ALANYL-D-ALANINE CARBOXYPEPTIDASE"/>
    <property type="match status" value="1"/>
</dbReference>
<dbReference type="Proteomes" id="UP000014500">
    <property type="component" value="Unassembled WGS sequence"/>
</dbReference>
<evidence type="ECO:0000313" key="4">
    <source>
        <dbReference type="Proteomes" id="UP000014500"/>
    </source>
</evidence>
<dbReference type="Gene3D" id="1.25.40.10">
    <property type="entry name" value="Tetratricopeptide repeat domain"/>
    <property type="match status" value="1"/>
</dbReference>
<evidence type="ECO:0000256" key="1">
    <source>
        <dbReference type="PROSITE-ProRule" id="PRU00339"/>
    </source>
</evidence>
<dbReference type="eggNOG" id="KOG2796">
    <property type="taxonomic scope" value="Eukaryota"/>
</dbReference>
<dbReference type="EMBL" id="JH431734">
    <property type="status" value="NOT_ANNOTATED_CDS"/>
    <property type="molecule type" value="Genomic_DNA"/>
</dbReference>
<dbReference type="GO" id="GO:0005794">
    <property type="term" value="C:Golgi apparatus"/>
    <property type="evidence" value="ECO:0007669"/>
    <property type="project" value="TreeGrafter"/>
</dbReference>
<dbReference type="PANTHER" id="PTHR21581:SF6">
    <property type="entry name" value="TRAFFICKING PROTEIN PARTICLE COMPLEX SUBUNIT 12"/>
    <property type="match status" value="1"/>
</dbReference>
<dbReference type="GO" id="GO:0030008">
    <property type="term" value="C:TRAPP complex"/>
    <property type="evidence" value="ECO:0007669"/>
    <property type="project" value="TreeGrafter"/>
</dbReference>
<accession>T1J077</accession>
<dbReference type="InterPro" id="IPR011990">
    <property type="entry name" value="TPR-like_helical_dom_sf"/>
</dbReference>
<dbReference type="STRING" id="126957.T1J077"/>
<evidence type="ECO:0000256" key="2">
    <source>
        <dbReference type="SAM" id="MobiDB-lite"/>
    </source>
</evidence>
<reference evidence="4" key="1">
    <citation type="submission" date="2011-05" db="EMBL/GenBank/DDBJ databases">
        <authorList>
            <person name="Richards S.R."/>
            <person name="Qu J."/>
            <person name="Jiang H."/>
            <person name="Jhangiani S.N."/>
            <person name="Agravi P."/>
            <person name="Goodspeed R."/>
            <person name="Gross S."/>
            <person name="Mandapat C."/>
            <person name="Jackson L."/>
            <person name="Mathew T."/>
            <person name="Pu L."/>
            <person name="Thornton R."/>
            <person name="Saada N."/>
            <person name="Wilczek-Boney K.B."/>
            <person name="Lee S."/>
            <person name="Kovar C."/>
            <person name="Wu Y."/>
            <person name="Scherer S.E."/>
            <person name="Worley K.C."/>
            <person name="Muzny D.M."/>
            <person name="Gibbs R."/>
        </authorList>
    </citation>
    <scope>NUCLEOTIDE SEQUENCE</scope>
    <source>
        <strain evidence="4">Brora</strain>
    </source>
</reference>
<keyword evidence="4" id="KW-1185">Reference proteome</keyword>
<dbReference type="PROSITE" id="PS50005">
    <property type="entry name" value="TPR"/>
    <property type="match status" value="2"/>
</dbReference>
<dbReference type="SUPFAM" id="SSF48452">
    <property type="entry name" value="TPR-like"/>
    <property type="match status" value="1"/>
</dbReference>
<feature type="compositionally biased region" description="Basic and acidic residues" evidence="2">
    <location>
        <begin position="1"/>
        <end position="12"/>
    </location>
</feature>
<dbReference type="AlphaFoldDB" id="T1J077"/>
<feature type="repeat" description="TPR" evidence="1">
    <location>
        <begin position="456"/>
        <end position="489"/>
    </location>
</feature>
<organism evidence="3 4">
    <name type="scientific">Strigamia maritima</name>
    <name type="common">European centipede</name>
    <name type="synonym">Geophilus maritimus</name>
    <dbReference type="NCBI Taxonomy" id="126957"/>
    <lineage>
        <taxon>Eukaryota</taxon>
        <taxon>Metazoa</taxon>
        <taxon>Ecdysozoa</taxon>
        <taxon>Arthropoda</taxon>
        <taxon>Myriapoda</taxon>
        <taxon>Chilopoda</taxon>
        <taxon>Pleurostigmophora</taxon>
        <taxon>Geophilomorpha</taxon>
        <taxon>Linotaeniidae</taxon>
        <taxon>Strigamia</taxon>
    </lineage>
</organism>
<dbReference type="EnsemblMetazoa" id="SMAR006918-RA">
    <property type="protein sequence ID" value="SMAR006918-PA"/>
    <property type="gene ID" value="SMAR006918"/>
</dbReference>
<dbReference type="InterPro" id="IPR019734">
    <property type="entry name" value="TPR_rpt"/>
</dbReference>
<dbReference type="SMART" id="SM00028">
    <property type="entry name" value="TPR"/>
    <property type="match status" value="3"/>
</dbReference>
<dbReference type="PhylomeDB" id="T1J077"/>
<name>T1J077_STRMM</name>
<feature type="region of interest" description="Disordered" evidence="2">
    <location>
        <begin position="1"/>
        <end position="54"/>
    </location>
</feature>
<dbReference type="HOGENOM" id="CLU_014917_1_1_1"/>
<feature type="compositionally biased region" description="Basic and acidic residues" evidence="2">
    <location>
        <begin position="30"/>
        <end position="49"/>
    </location>
</feature>
<keyword evidence="1" id="KW-0802">TPR repeat</keyword>
<protein>
    <submittedName>
        <fullName evidence="3">Uncharacterized protein</fullName>
    </submittedName>
</protein>